<evidence type="ECO:0000259" key="2">
    <source>
        <dbReference type="PROSITE" id="PS50914"/>
    </source>
</evidence>
<accession>A0A132C3T1</accession>
<dbReference type="PROSITE" id="PS50914">
    <property type="entry name" value="BON"/>
    <property type="match status" value="1"/>
</dbReference>
<name>A0A132C3T1_9RHOB</name>
<dbReference type="NCBIfam" id="NF033157">
    <property type="entry name" value="SWFGD_domain"/>
    <property type="match status" value="1"/>
</dbReference>
<dbReference type="Gene3D" id="3.30.1340.30">
    <property type="match status" value="1"/>
</dbReference>
<feature type="compositionally biased region" description="Basic and acidic residues" evidence="1">
    <location>
        <begin position="15"/>
        <end position="36"/>
    </location>
</feature>
<dbReference type="RefSeq" id="WP_068240252.1">
    <property type="nucleotide sequence ID" value="NZ_LPUY01000012.1"/>
</dbReference>
<protein>
    <submittedName>
        <fullName evidence="3">Periplasmic protein</fullName>
    </submittedName>
</protein>
<evidence type="ECO:0000256" key="1">
    <source>
        <dbReference type="SAM" id="MobiDB-lite"/>
    </source>
</evidence>
<gene>
    <name evidence="3" type="ORF">TRIHO_05830</name>
</gene>
<feature type="region of interest" description="Disordered" evidence="1">
    <location>
        <begin position="65"/>
        <end position="87"/>
    </location>
</feature>
<feature type="domain" description="BON" evidence="2">
    <location>
        <begin position="134"/>
        <end position="202"/>
    </location>
</feature>
<dbReference type="EMBL" id="LPUY01000012">
    <property type="protein sequence ID" value="KUP94657.1"/>
    <property type="molecule type" value="Genomic_DNA"/>
</dbReference>
<dbReference type="PANTHER" id="PTHR34606:SF15">
    <property type="entry name" value="BON DOMAIN-CONTAINING PROTEIN"/>
    <property type="match status" value="1"/>
</dbReference>
<evidence type="ECO:0000313" key="3">
    <source>
        <dbReference type="EMBL" id="KUP94657.1"/>
    </source>
</evidence>
<dbReference type="InterPro" id="IPR007055">
    <property type="entry name" value="BON_dom"/>
</dbReference>
<organism evidence="3 4">
    <name type="scientific">Tritonibacter horizontis</name>
    <dbReference type="NCBI Taxonomy" id="1768241"/>
    <lineage>
        <taxon>Bacteria</taxon>
        <taxon>Pseudomonadati</taxon>
        <taxon>Pseudomonadota</taxon>
        <taxon>Alphaproteobacteria</taxon>
        <taxon>Rhodobacterales</taxon>
        <taxon>Paracoccaceae</taxon>
        <taxon>Tritonibacter</taxon>
    </lineage>
</organism>
<dbReference type="AlphaFoldDB" id="A0A132C3T1"/>
<comment type="caution">
    <text evidence="3">The sequence shown here is derived from an EMBL/GenBank/DDBJ whole genome shotgun (WGS) entry which is preliminary data.</text>
</comment>
<dbReference type="InterPro" id="IPR051686">
    <property type="entry name" value="Lipoprotein_DolP"/>
</dbReference>
<dbReference type="SMART" id="SM00749">
    <property type="entry name" value="BON"/>
    <property type="match status" value="1"/>
</dbReference>
<dbReference type="PATRIC" id="fig|1768241.3.peg.593"/>
<feature type="compositionally biased region" description="Basic and acidic residues" evidence="1">
    <location>
        <begin position="72"/>
        <end position="87"/>
    </location>
</feature>
<dbReference type="OrthoDB" id="680465at2"/>
<dbReference type="Pfam" id="PF04972">
    <property type="entry name" value="BON"/>
    <property type="match status" value="1"/>
</dbReference>
<dbReference type="InterPro" id="IPR014004">
    <property type="entry name" value="Transpt-assoc_nodulatn_dom_bac"/>
</dbReference>
<sequence>MARRYENMTEEEAREDMLRRTRGNDRDRDRHEEGSRWMDPFGYGRGIMPGGFAWPFLPTAHPGPGYGPRSGAYDDRRRDRLNPYDGGRNRYDIEERGFLDRASDEVASWFGDDAAEARREVDHRGRGPKHYVRSDARIEEDVHDRLTDDALVDAREVTVSVKDREVTLDGTVDSRRAKRRAEDCVDRVSGVVHVQNNLRVHSSA</sequence>
<dbReference type="InterPro" id="IPR047800">
    <property type="entry name" value="SWFGD_dom"/>
</dbReference>
<keyword evidence="4" id="KW-1185">Reference proteome</keyword>
<dbReference type="PANTHER" id="PTHR34606">
    <property type="entry name" value="BON DOMAIN-CONTAINING PROTEIN"/>
    <property type="match status" value="1"/>
</dbReference>
<evidence type="ECO:0000313" key="4">
    <source>
        <dbReference type="Proteomes" id="UP000068382"/>
    </source>
</evidence>
<proteinExistence type="predicted"/>
<dbReference type="Proteomes" id="UP000068382">
    <property type="component" value="Unassembled WGS sequence"/>
</dbReference>
<feature type="region of interest" description="Disordered" evidence="1">
    <location>
        <begin position="1"/>
        <end position="39"/>
    </location>
</feature>
<reference evidence="3 4" key="1">
    <citation type="submission" date="2015-12" db="EMBL/GenBank/DDBJ databases">
        <title>Genome sequence of the marine Rhodobacteraceae strain O3.65, Candidatus Tritonibacter horizontis.</title>
        <authorList>
            <person name="Poehlein A."/>
            <person name="Giebel H.A."/>
            <person name="Voget S."/>
            <person name="Brinkhoff T."/>
        </authorList>
    </citation>
    <scope>NUCLEOTIDE SEQUENCE [LARGE SCALE GENOMIC DNA]</scope>
    <source>
        <strain evidence="3 4">O3.65</strain>
    </source>
</reference>